<proteinExistence type="predicted"/>
<protein>
    <submittedName>
        <fullName evidence="1">Uncharacterized protein</fullName>
    </submittedName>
</protein>
<dbReference type="EMBL" id="CACVAY010000134">
    <property type="protein sequence ID" value="CAA6826529.1"/>
    <property type="molecule type" value="Genomic_DNA"/>
</dbReference>
<gene>
    <name evidence="1" type="ORF">HELGO_WM24682</name>
</gene>
<sequence>MVSRIVIRENLRQPILVPKTQPIDKLFETMPLDESLIARFTASQTLNKGEGEADERLMISN</sequence>
<accession>A0A6S6UHA1</accession>
<evidence type="ECO:0000313" key="1">
    <source>
        <dbReference type="EMBL" id="CAA6826529.1"/>
    </source>
</evidence>
<organism evidence="1">
    <name type="scientific">uncultured Thiotrichaceae bacterium</name>
    <dbReference type="NCBI Taxonomy" id="298394"/>
    <lineage>
        <taxon>Bacteria</taxon>
        <taxon>Pseudomonadati</taxon>
        <taxon>Pseudomonadota</taxon>
        <taxon>Gammaproteobacteria</taxon>
        <taxon>Thiotrichales</taxon>
        <taxon>Thiotrichaceae</taxon>
        <taxon>environmental samples</taxon>
    </lineage>
</organism>
<dbReference type="AlphaFoldDB" id="A0A6S6UHA1"/>
<reference evidence="1" key="1">
    <citation type="submission" date="2020-01" db="EMBL/GenBank/DDBJ databases">
        <authorList>
            <person name="Meier V. D."/>
            <person name="Meier V D."/>
        </authorList>
    </citation>
    <scope>NUCLEOTIDE SEQUENCE</scope>
    <source>
        <strain evidence="1">HLG_WM_MAG_07</strain>
    </source>
</reference>
<name>A0A6S6UHA1_9GAMM</name>